<gene>
    <name evidence="2" type="ORF">PHMEG_0002935</name>
</gene>
<organism evidence="2 3">
    <name type="scientific">Phytophthora megakarya</name>
    <dbReference type="NCBI Taxonomy" id="4795"/>
    <lineage>
        <taxon>Eukaryota</taxon>
        <taxon>Sar</taxon>
        <taxon>Stramenopiles</taxon>
        <taxon>Oomycota</taxon>
        <taxon>Peronosporomycetes</taxon>
        <taxon>Peronosporales</taxon>
        <taxon>Peronosporaceae</taxon>
        <taxon>Phytophthora</taxon>
    </lineage>
</organism>
<dbReference type="Proteomes" id="UP000198211">
    <property type="component" value="Unassembled WGS sequence"/>
</dbReference>
<dbReference type="AlphaFoldDB" id="A0A225WZ99"/>
<evidence type="ECO:0000313" key="2">
    <source>
        <dbReference type="EMBL" id="OWZ22377.1"/>
    </source>
</evidence>
<dbReference type="EMBL" id="NBNE01000142">
    <property type="protein sequence ID" value="OWZ22377.1"/>
    <property type="molecule type" value="Genomic_DNA"/>
</dbReference>
<reference evidence="3" key="1">
    <citation type="submission" date="2017-03" db="EMBL/GenBank/DDBJ databases">
        <title>Phytopthora megakarya and P. palmivora, two closely related causual agents of cacao black pod achieved similar genome size and gene model numbers by different mechanisms.</title>
        <authorList>
            <person name="Ali S."/>
            <person name="Shao J."/>
            <person name="Larry D.J."/>
            <person name="Kronmiller B."/>
            <person name="Shen D."/>
            <person name="Strem M.D."/>
            <person name="Melnick R.L."/>
            <person name="Guiltinan M.J."/>
            <person name="Tyler B.M."/>
            <person name="Meinhardt L.W."/>
            <person name="Bailey B.A."/>
        </authorList>
    </citation>
    <scope>NUCLEOTIDE SEQUENCE [LARGE SCALE GENOMIC DNA]</scope>
    <source>
        <strain evidence="3">zdho120</strain>
    </source>
</reference>
<accession>A0A225WZ99</accession>
<proteinExistence type="predicted"/>
<dbReference type="OrthoDB" id="110395at2759"/>
<feature type="region of interest" description="Disordered" evidence="1">
    <location>
        <begin position="1"/>
        <end position="33"/>
    </location>
</feature>
<keyword evidence="3" id="KW-1185">Reference proteome</keyword>
<evidence type="ECO:0000256" key="1">
    <source>
        <dbReference type="SAM" id="MobiDB-lite"/>
    </source>
</evidence>
<protein>
    <submittedName>
        <fullName evidence="2">Uncharacterized protein</fullName>
    </submittedName>
</protein>
<name>A0A225WZ99_9STRA</name>
<sequence>MPDEKRGLLSSPESSVQRRRKSSRKIAEPAETQDDSVLFKEIWRDLRRKDGDEGVDYFLGETALVNYYFMSEDSEMTSCGGTVSVSVDRRQVATTGEVPEGGLLHGQGTKPPVVSPSSLHVEIQVLSHVTGSPILQTSPFAVIKGVAKMPLVTIGVM</sequence>
<evidence type="ECO:0000313" key="3">
    <source>
        <dbReference type="Proteomes" id="UP000198211"/>
    </source>
</evidence>
<comment type="caution">
    <text evidence="2">The sequence shown here is derived from an EMBL/GenBank/DDBJ whole genome shotgun (WGS) entry which is preliminary data.</text>
</comment>